<gene>
    <name evidence="1" type="ORF">BDB_mp80046</name>
</gene>
<organism evidence="1">
    <name type="scientific">blood disease bacterium R229</name>
    <dbReference type="NCBI Taxonomy" id="741978"/>
    <lineage>
        <taxon>Bacteria</taxon>
        <taxon>Pseudomonadati</taxon>
        <taxon>Pseudomonadota</taxon>
        <taxon>Betaproteobacteria</taxon>
        <taxon>Burkholderiales</taxon>
        <taxon>Burkholderiaceae</taxon>
        <taxon>Ralstonia</taxon>
        <taxon>Ralstonia solanacearum species complex</taxon>
    </lineage>
</organism>
<accession>G2ZXU2</accession>
<dbReference type="AlphaFoldDB" id="G2ZXU2"/>
<protein>
    <submittedName>
        <fullName evidence="1">Uncharacterized protein</fullName>
    </submittedName>
</protein>
<evidence type="ECO:0000313" key="1">
    <source>
        <dbReference type="EMBL" id="CCA83855.1"/>
    </source>
</evidence>
<name>G2ZXU2_9RALS</name>
<sequence length="30" mass="3373">MTPFIALCLLITYVVGPEQSAKAYRTRRSS</sequence>
<dbReference type="EMBL" id="FR854084">
    <property type="protein sequence ID" value="CCA83855.1"/>
    <property type="molecule type" value="Genomic_DNA"/>
</dbReference>
<proteinExistence type="predicted"/>
<reference evidence="1" key="2">
    <citation type="submission" date="2011-04" db="EMBL/GenBank/DDBJ databases">
        <authorList>
            <person name="Genoscope - CEA"/>
        </authorList>
    </citation>
    <scope>NUCLEOTIDE SEQUENCE</scope>
    <source>
        <strain evidence="1">R229</strain>
    </source>
</reference>
<reference evidence="1" key="1">
    <citation type="journal article" date="2011" name="PLoS ONE">
        <title>Ralstonia syzygii, the Blood Disease Bacterium and some Asian R. solanacearum strains form a single genomic species despite divergent lifestyles.</title>
        <authorList>
            <person name="Remenant B."/>
            <person name="de Cambiaire J.C."/>
            <person name="Cellier G."/>
            <person name="Jacobs J.M."/>
            <person name="Mangenot S."/>
            <person name="Barbe V."/>
            <person name="Lajus A."/>
            <person name="Vallenet D."/>
            <person name="Medigue C."/>
            <person name="Fegan M."/>
            <person name="Allen C."/>
            <person name="Prior P."/>
        </authorList>
    </citation>
    <scope>NUCLEOTIDE SEQUENCE</scope>
    <source>
        <strain evidence="1">R229</strain>
    </source>
</reference>